<evidence type="ECO:0000256" key="6">
    <source>
        <dbReference type="ARBA" id="ARBA00022771"/>
    </source>
</evidence>
<evidence type="ECO:0000256" key="4">
    <source>
        <dbReference type="ARBA" id="ARBA00022741"/>
    </source>
</evidence>
<dbReference type="GO" id="GO:0031297">
    <property type="term" value="P:replication fork processing"/>
    <property type="evidence" value="ECO:0007669"/>
    <property type="project" value="TreeGrafter"/>
</dbReference>
<proteinExistence type="inferred from homology"/>
<evidence type="ECO:0000313" key="16">
    <source>
        <dbReference type="EMBL" id="CAH1393146.1"/>
    </source>
</evidence>
<feature type="domain" description="PHD-type" evidence="15">
    <location>
        <begin position="17"/>
        <end position="154"/>
    </location>
</feature>
<dbReference type="GO" id="GO:0003678">
    <property type="term" value="F:DNA helicase activity"/>
    <property type="evidence" value="ECO:0007669"/>
    <property type="project" value="UniProtKB-EC"/>
</dbReference>
<dbReference type="InterPro" id="IPR011011">
    <property type="entry name" value="Znf_FYVE_PHD"/>
</dbReference>
<dbReference type="GO" id="GO:0031490">
    <property type="term" value="F:chromatin DNA binding"/>
    <property type="evidence" value="ECO:0007669"/>
    <property type="project" value="TreeGrafter"/>
</dbReference>
<evidence type="ECO:0000256" key="5">
    <source>
        <dbReference type="ARBA" id="ARBA00022763"/>
    </source>
</evidence>
<dbReference type="GO" id="GO:0008270">
    <property type="term" value="F:zinc ion binding"/>
    <property type="evidence" value="ECO:0007669"/>
    <property type="project" value="UniProtKB-KW"/>
</dbReference>
<dbReference type="InterPro" id="IPR013083">
    <property type="entry name" value="Znf_RING/FYVE/PHD"/>
</dbReference>
<dbReference type="PROSITE" id="PS51533">
    <property type="entry name" value="ADD"/>
    <property type="match status" value="1"/>
</dbReference>
<dbReference type="PANTHER" id="PTHR46357">
    <property type="entry name" value="TRANSCRIPTIONAL REGULATOR ATRX"/>
    <property type="match status" value="1"/>
</dbReference>
<dbReference type="GO" id="GO:0016787">
    <property type="term" value="F:hydrolase activity"/>
    <property type="evidence" value="ECO:0007669"/>
    <property type="project" value="UniProtKB-KW"/>
</dbReference>
<dbReference type="GO" id="GO:0005721">
    <property type="term" value="C:pericentric heterochromatin"/>
    <property type="evidence" value="ECO:0007669"/>
    <property type="project" value="TreeGrafter"/>
</dbReference>
<feature type="compositionally biased region" description="Basic and acidic residues" evidence="14">
    <location>
        <begin position="158"/>
        <end position="167"/>
    </location>
</feature>
<evidence type="ECO:0000256" key="3">
    <source>
        <dbReference type="ARBA" id="ARBA00022723"/>
    </source>
</evidence>
<evidence type="ECO:0000256" key="8">
    <source>
        <dbReference type="ARBA" id="ARBA00022833"/>
    </source>
</evidence>
<dbReference type="InterPro" id="IPR017907">
    <property type="entry name" value="Znf_RING_CS"/>
</dbReference>
<keyword evidence="12" id="KW-0539">Nucleus</keyword>
<dbReference type="CDD" id="cd11726">
    <property type="entry name" value="ADDz_ATRX"/>
    <property type="match status" value="1"/>
</dbReference>
<dbReference type="GO" id="GO:0006338">
    <property type="term" value="P:chromatin remodeling"/>
    <property type="evidence" value="ECO:0007669"/>
    <property type="project" value="TreeGrafter"/>
</dbReference>
<evidence type="ECO:0000256" key="11">
    <source>
        <dbReference type="ARBA" id="ARBA00023204"/>
    </source>
</evidence>
<evidence type="ECO:0000256" key="12">
    <source>
        <dbReference type="ARBA" id="ARBA00023242"/>
    </source>
</evidence>
<evidence type="ECO:0000259" key="15">
    <source>
        <dbReference type="PROSITE" id="PS51533"/>
    </source>
</evidence>
<evidence type="ECO:0000256" key="13">
    <source>
        <dbReference type="ARBA" id="ARBA00047995"/>
    </source>
</evidence>
<keyword evidence="6" id="KW-0863">Zinc-finger</keyword>
<dbReference type="GO" id="GO:0010468">
    <property type="term" value="P:regulation of gene expression"/>
    <property type="evidence" value="ECO:0007669"/>
    <property type="project" value="UniProtKB-ARBA"/>
</dbReference>
<dbReference type="InterPro" id="IPR052131">
    <property type="entry name" value="ATRX_domain-containing"/>
</dbReference>
<evidence type="ECO:0000313" key="17">
    <source>
        <dbReference type="Proteomes" id="UP001152798"/>
    </source>
</evidence>
<keyword evidence="3" id="KW-0479">Metal-binding</keyword>
<reference evidence="16" key="1">
    <citation type="submission" date="2022-01" db="EMBL/GenBank/DDBJ databases">
        <authorList>
            <person name="King R."/>
        </authorList>
    </citation>
    <scope>NUCLEOTIDE SEQUENCE</scope>
</reference>
<sequence>MDQTSSEELAIRRSMFPDVKDIVKWNLRCTACGRSIRRQIFKGDLIIIHPRLETLICYVCMEFLGNEEFSVDEDGTDKYCRWCGQGGKLLLCSSCPHAFCKRCIKRNLPENVQENTVDEQWKCYICDISPLYQLRAQCWAAQQYSDYIKTSRTSSKRSRTDVEEKSRFMQSKKNRQEDLRRKISKTEPKKEENDSCGRGSNIKKNYDLVTALGKSLTTLFVAVETSISTVTKMLQEYAESWSQAVKKDDIKEDEDLRTAKKQVEVVNESSEEVNLIQDVNDRTEPEPAEDVYNEASLSGCMDCSLELKDIENINFSDAIIVPPTEIQCNDEVQIGSDTGLFDEDWLPSPEFVPCSSPLMK</sequence>
<keyword evidence="11" id="KW-0234">DNA repair</keyword>
<dbReference type="Pfam" id="PF17981">
    <property type="entry name" value="ADD_ATRX"/>
    <property type="match status" value="1"/>
</dbReference>
<dbReference type="OrthoDB" id="6286493at2759"/>
<feature type="region of interest" description="Disordered" evidence="14">
    <location>
        <begin position="155"/>
        <end position="198"/>
    </location>
</feature>
<dbReference type="AlphaFoldDB" id="A0A9P0E7Q1"/>
<dbReference type="InterPro" id="IPR041430">
    <property type="entry name" value="ADD_ATRX"/>
</dbReference>
<keyword evidence="5" id="KW-0227">DNA damage</keyword>
<keyword evidence="8" id="KW-0862">Zinc</keyword>
<feature type="compositionally biased region" description="Basic and acidic residues" evidence="14">
    <location>
        <begin position="174"/>
        <end position="195"/>
    </location>
</feature>
<evidence type="ECO:0000256" key="9">
    <source>
        <dbReference type="ARBA" id="ARBA00022840"/>
    </source>
</evidence>
<keyword evidence="7" id="KW-0378">Hydrolase</keyword>
<protein>
    <recommendedName>
        <fullName evidence="15">PHD-type domain-containing protein</fullName>
    </recommendedName>
</protein>
<dbReference type="EMBL" id="OV725078">
    <property type="protein sequence ID" value="CAH1393146.1"/>
    <property type="molecule type" value="Genomic_DNA"/>
</dbReference>
<name>A0A9P0E7Q1_NEZVI</name>
<comment type="catalytic activity">
    <reaction evidence="13">
        <text>ATP + H2O = ADP + phosphate + H(+)</text>
        <dbReference type="Rhea" id="RHEA:13065"/>
        <dbReference type="ChEBI" id="CHEBI:15377"/>
        <dbReference type="ChEBI" id="CHEBI:15378"/>
        <dbReference type="ChEBI" id="CHEBI:30616"/>
        <dbReference type="ChEBI" id="CHEBI:43474"/>
        <dbReference type="ChEBI" id="CHEBI:456216"/>
        <dbReference type="EC" id="3.6.4.12"/>
    </reaction>
</comment>
<dbReference type="Proteomes" id="UP001152798">
    <property type="component" value="Chromosome 2"/>
</dbReference>
<dbReference type="Gene3D" id="3.30.40.10">
    <property type="entry name" value="Zinc/RING finger domain, C3HC4 (zinc finger)"/>
    <property type="match status" value="1"/>
</dbReference>
<dbReference type="GO" id="GO:0005524">
    <property type="term" value="F:ATP binding"/>
    <property type="evidence" value="ECO:0007669"/>
    <property type="project" value="UniProtKB-KW"/>
</dbReference>
<dbReference type="PROSITE" id="PS00518">
    <property type="entry name" value="ZF_RING_1"/>
    <property type="match status" value="1"/>
</dbReference>
<evidence type="ECO:0000256" key="14">
    <source>
        <dbReference type="SAM" id="MobiDB-lite"/>
    </source>
</evidence>
<keyword evidence="17" id="KW-1185">Reference proteome</keyword>
<keyword evidence="4" id="KW-0547">Nucleotide-binding</keyword>
<gene>
    <name evidence="16" type="ORF">NEZAVI_LOCUS3857</name>
</gene>
<evidence type="ECO:0000256" key="1">
    <source>
        <dbReference type="ARBA" id="ARBA00004123"/>
    </source>
</evidence>
<organism evidence="16 17">
    <name type="scientific">Nezara viridula</name>
    <name type="common">Southern green stink bug</name>
    <name type="synonym">Cimex viridulus</name>
    <dbReference type="NCBI Taxonomy" id="85310"/>
    <lineage>
        <taxon>Eukaryota</taxon>
        <taxon>Metazoa</taxon>
        <taxon>Ecdysozoa</taxon>
        <taxon>Arthropoda</taxon>
        <taxon>Hexapoda</taxon>
        <taxon>Insecta</taxon>
        <taxon>Pterygota</taxon>
        <taxon>Neoptera</taxon>
        <taxon>Paraneoptera</taxon>
        <taxon>Hemiptera</taxon>
        <taxon>Heteroptera</taxon>
        <taxon>Panheteroptera</taxon>
        <taxon>Pentatomomorpha</taxon>
        <taxon>Pentatomoidea</taxon>
        <taxon>Pentatomidae</taxon>
        <taxon>Pentatominae</taxon>
        <taxon>Nezara</taxon>
    </lineage>
</organism>
<dbReference type="GO" id="GO:0005634">
    <property type="term" value="C:nucleus"/>
    <property type="evidence" value="ECO:0007669"/>
    <property type="project" value="UniProtKB-SubCell"/>
</dbReference>
<dbReference type="GO" id="GO:0006281">
    <property type="term" value="P:DNA repair"/>
    <property type="evidence" value="ECO:0007669"/>
    <property type="project" value="UniProtKB-KW"/>
</dbReference>
<dbReference type="PANTHER" id="PTHR46357:SF1">
    <property type="entry name" value="TRANSCRIPTIONAL REGULATOR ATRX"/>
    <property type="match status" value="1"/>
</dbReference>
<comment type="similarity">
    <text evidence="2">Belongs to the SNF2/RAD54 helicase family.</text>
</comment>
<comment type="subcellular location">
    <subcellularLocation>
        <location evidence="1">Nucleus</location>
    </subcellularLocation>
</comment>
<keyword evidence="9" id="KW-0067">ATP-binding</keyword>
<evidence type="ECO:0000256" key="2">
    <source>
        <dbReference type="ARBA" id="ARBA00007025"/>
    </source>
</evidence>
<accession>A0A9P0E7Q1</accession>
<evidence type="ECO:0000256" key="7">
    <source>
        <dbReference type="ARBA" id="ARBA00022801"/>
    </source>
</evidence>
<dbReference type="SUPFAM" id="SSF57903">
    <property type="entry name" value="FYVE/PHD zinc finger"/>
    <property type="match status" value="1"/>
</dbReference>
<evidence type="ECO:0000256" key="10">
    <source>
        <dbReference type="ARBA" id="ARBA00023125"/>
    </source>
</evidence>
<dbReference type="InterPro" id="IPR025766">
    <property type="entry name" value="ADD"/>
</dbReference>
<keyword evidence="10" id="KW-0238">DNA-binding</keyword>